<dbReference type="OrthoDB" id="164654at2"/>
<dbReference type="InterPro" id="IPR013830">
    <property type="entry name" value="SGNH_hydro"/>
</dbReference>
<dbReference type="InterPro" id="IPR036514">
    <property type="entry name" value="SGNH_hydro_sf"/>
</dbReference>
<protein>
    <submittedName>
        <fullName evidence="3">Lysophospholipase L1</fullName>
    </submittedName>
</protein>
<dbReference type="Proteomes" id="UP000199073">
    <property type="component" value="Unassembled WGS sequence"/>
</dbReference>
<evidence type="ECO:0000313" key="4">
    <source>
        <dbReference type="Proteomes" id="UP000199073"/>
    </source>
</evidence>
<feature type="chain" id="PRO_5011569639" evidence="1">
    <location>
        <begin position="27"/>
        <end position="225"/>
    </location>
</feature>
<evidence type="ECO:0000313" key="3">
    <source>
        <dbReference type="EMBL" id="SDP36905.1"/>
    </source>
</evidence>
<dbReference type="Gene3D" id="3.40.50.1110">
    <property type="entry name" value="SGNH hydrolase"/>
    <property type="match status" value="1"/>
</dbReference>
<organism evidence="3 4">
    <name type="scientific">Desulforhopalus singaporensis</name>
    <dbReference type="NCBI Taxonomy" id="91360"/>
    <lineage>
        <taxon>Bacteria</taxon>
        <taxon>Pseudomonadati</taxon>
        <taxon>Thermodesulfobacteriota</taxon>
        <taxon>Desulfobulbia</taxon>
        <taxon>Desulfobulbales</taxon>
        <taxon>Desulfocapsaceae</taxon>
        <taxon>Desulforhopalus</taxon>
    </lineage>
</organism>
<keyword evidence="4" id="KW-1185">Reference proteome</keyword>
<dbReference type="InterPro" id="IPR051532">
    <property type="entry name" value="Ester_Hydrolysis_Enzymes"/>
</dbReference>
<accession>A0A1H0S5K3</accession>
<feature type="domain" description="SGNH hydrolase-type esterase" evidence="2">
    <location>
        <begin position="39"/>
        <end position="211"/>
    </location>
</feature>
<proteinExistence type="predicted"/>
<dbReference type="Pfam" id="PF13472">
    <property type="entry name" value="Lipase_GDSL_2"/>
    <property type="match status" value="1"/>
</dbReference>
<feature type="signal peptide" evidence="1">
    <location>
        <begin position="1"/>
        <end position="26"/>
    </location>
</feature>
<dbReference type="SUPFAM" id="SSF52266">
    <property type="entry name" value="SGNH hydrolase"/>
    <property type="match status" value="1"/>
</dbReference>
<dbReference type="GO" id="GO:0016788">
    <property type="term" value="F:hydrolase activity, acting on ester bonds"/>
    <property type="evidence" value="ECO:0007669"/>
    <property type="project" value="UniProtKB-ARBA"/>
</dbReference>
<dbReference type="PANTHER" id="PTHR30383">
    <property type="entry name" value="THIOESTERASE 1/PROTEASE 1/LYSOPHOSPHOLIPASE L1"/>
    <property type="match status" value="1"/>
</dbReference>
<keyword evidence="1" id="KW-0732">Signal</keyword>
<dbReference type="STRING" id="91360.SAMN05660330_02543"/>
<dbReference type="AlphaFoldDB" id="A0A1H0S5K3"/>
<sequence>MKMKQIFMILGCAVVLLVLNSCTVKTSDKDARKTLAVLCIGDSLTSGYKLVSPGKQSYPSQLGKISQHSLTVTNLGVPGATILKKGDIPYWLSEELDTALSSHPDVIVLLLGTNDTKDCNWQYREQFTEDYIEMVRILQQLPSGPQIFLCSIPPVHNATPSGISNERVAQLTEEVREVARVTGTQFIDVTTSFENMPKLFIDGLHPTASGAGRIAEIVMKAVVKS</sequence>
<gene>
    <name evidence="3" type="ORF">SAMN05660330_02543</name>
</gene>
<reference evidence="3 4" key="1">
    <citation type="submission" date="2016-10" db="EMBL/GenBank/DDBJ databases">
        <authorList>
            <person name="de Groot N.N."/>
        </authorList>
    </citation>
    <scope>NUCLEOTIDE SEQUENCE [LARGE SCALE GENOMIC DNA]</scope>
    <source>
        <strain evidence="3 4">DSM 12130</strain>
    </source>
</reference>
<evidence type="ECO:0000256" key="1">
    <source>
        <dbReference type="SAM" id="SignalP"/>
    </source>
</evidence>
<name>A0A1H0S5K3_9BACT</name>
<dbReference type="EMBL" id="FNJI01000017">
    <property type="protein sequence ID" value="SDP36905.1"/>
    <property type="molecule type" value="Genomic_DNA"/>
</dbReference>
<evidence type="ECO:0000259" key="2">
    <source>
        <dbReference type="Pfam" id="PF13472"/>
    </source>
</evidence>